<feature type="domain" description="C2" evidence="11">
    <location>
        <begin position="169"/>
        <end position="289"/>
    </location>
</feature>
<dbReference type="InterPro" id="IPR000569">
    <property type="entry name" value="HECT_dom"/>
</dbReference>
<evidence type="ECO:0000256" key="7">
    <source>
        <dbReference type="ARBA" id="ARBA00022737"/>
    </source>
</evidence>
<dbReference type="GO" id="GO:0072666">
    <property type="term" value="P:establishment of protein localization to vacuole"/>
    <property type="evidence" value="ECO:0007669"/>
    <property type="project" value="UniProtKB-ARBA"/>
</dbReference>
<dbReference type="GO" id="GO:0061630">
    <property type="term" value="F:ubiquitin protein ligase activity"/>
    <property type="evidence" value="ECO:0007669"/>
    <property type="project" value="UniProtKB-EC"/>
</dbReference>
<dbReference type="InterPro" id="IPR001086">
    <property type="entry name" value="Preph_deHydtase"/>
</dbReference>
<dbReference type="InterPro" id="IPR036020">
    <property type="entry name" value="WW_dom_sf"/>
</dbReference>
<evidence type="ECO:0000259" key="12">
    <source>
        <dbReference type="PROSITE" id="PS50020"/>
    </source>
</evidence>
<evidence type="ECO:0000256" key="3">
    <source>
        <dbReference type="ARBA" id="ARBA00004906"/>
    </source>
</evidence>
<dbReference type="Gene3D" id="3.30.2410.10">
    <property type="entry name" value="Hect, E3 ligase catalytic domain"/>
    <property type="match status" value="2"/>
</dbReference>
<dbReference type="InterPro" id="IPR035983">
    <property type="entry name" value="Hect_E3_ubiquitin_ligase"/>
</dbReference>
<comment type="pathway">
    <text evidence="3">Protein modification; protein ubiquitination.</text>
</comment>
<reference evidence="15" key="1">
    <citation type="submission" date="2020-05" db="EMBL/GenBank/DDBJ databases">
        <title>Mycena genomes resolve the evolution of fungal bioluminescence.</title>
        <authorList>
            <person name="Tsai I.J."/>
        </authorList>
    </citation>
    <scope>NUCLEOTIDE SEQUENCE</scope>
    <source>
        <strain evidence="15">CCC161011</strain>
    </source>
</reference>
<feature type="active site" description="Glycyl thioester intermediate" evidence="9">
    <location>
        <position position="992"/>
    </location>
</feature>
<dbReference type="GO" id="GO:0009094">
    <property type="term" value="P:L-phenylalanine biosynthetic process"/>
    <property type="evidence" value="ECO:0007669"/>
    <property type="project" value="InterPro"/>
</dbReference>
<dbReference type="GO" id="GO:0016567">
    <property type="term" value="P:protein ubiquitination"/>
    <property type="evidence" value="ECO:0007669"/>
    <property type="project" value="UniProtKB-UniPathway"/>
</dbReference>
<dbReference type="UniPathway" id="UPA00143"/>
<dbReference type="CDD" id="cd00078">
    <property type="entry name" value="HECTc"/>
    <property type="match status" value="1"/>
</dbReference>
<dbReference type="SMART" id="SM00456">
    <property type="entry name" value="WW"/>
    <property type="match status" value="3"/>
</dbReference>
<dbReference type="Gene3D" id="3.30.2160.10">
    <property type="entry name" value="Hect, E3 ligase catalytic domain"/>
    <property type="match status" value="1"/>
</dbReference>
<dbReference type="SUPFAM" id="SSF56204">
    <property type="entry name" value="Hect, E3 ligase catalytic domain"/>
    <property type="match status" value="1"/>
</dbReference>
<comment type="subcellular location">
    <subcellularLocation>
        <location evidence="2">Cytoplasm</location>
    </subcellularLocation>
</comment>
<dbReference type="SUPFAM" id="SSF49562">
    <property type="entry name" value="C2 domain (Calcium/lipid-binding domain, CaLB)"/>
    <property type="match status" value="1"/>
</dbReference>
<dbReference type="InterPro" id="IPR001202">
    <property type="entry name" value="WW_dom"/>
</dbReference>
<evidence type="ECO:0000256" key="5">
    <source>
        <dbReference type="ARBA" id="ARBA00022490"/>
    </source>
</evidence>
<dbReference type="Pfam" id="PF00168">
    <property type="entry name" value="C2"/>
    <property type="match status" value="1"/>
</dbReference>
<dbReference type="SMART" id="SM00239">
    <property type="entry name" value="C2"/>
    <property type="match status" value="1"/>
</dbReference>
<feature type="compositionally biased region" description="Polar residues" evidence="10">
    <location>
        <begin position="440"/>
        <end position="450"/>
    </location>
</feature>
<dbReference type="Gene3D" id="2.60.40.150">
    <property type="entry name" value="C2 domain"/>
    <property type="match status" value="1"/>
</dbReference>
<feature type="domain" description="WW" evidence="12">
    <location>
        <begin position="617"/>
        <end position="650"/>
    </location>
</feature>
<dbReference type="SMART" id="SM00119">
    <property type="entry name" value="HECTc"/>
    <property type="match status" value="1"/>
</dbReference>
<dbReference type="FunFam" id="3.30.2160.10:FF:000001">
    <property type="entry name" value="E3 ubiquitin-protein ligase NEDD4-like"/>
    <property type="match status" value="1"/>
</dbReference>
<dbReference type="EMBL" id="JACAZI010000021">
    <property type="protein sequence ID" value="KAF7338479.1"/>
    <property type="molecule type" value="Genomic_DNA"/>
</dbReference>
<dbReference type="PANTHER" id="PTHR11254:SF440">
    <property type="entry name" value="E3 UBIQUITIN-PROTEIN LIGASE NEDD-4"/>
    <property type="match status" value="1"/>
</dbReference>
<dbReference type="InterPro" id="IPR035892">
    <property type="entry name" value="C2_domain_sf"/>
</dbReference>
<evidence type="ECO:0000256" key="10">
    <source>
        <dbReference type="SAM" id="MobiDB-lite"/>
    </source>
</evidence>
<dbReference type="FunFam" id="2.20.70.10:FF:000077">
    <property type="entry name" value="E3 ubiquitin-protein ligase"/>
    <property type="match status" value="1"/>
</dbReference>
<feature type="region of interest" description="Disordered" evidence="10">
    <location>
        <begin position="343"/>
        <end position="463"/>
    </location>
</feature>
<dbReference type="PROSITE" id="PS01159">
    <property type="entry name" value="WW_DOMAIN_1"/>
    <property type="match status" value="3"/>
</dbReference>
<comment type="caution">
    <text evidence="15">The sequence shown here is derived from an EMBL/GenBank/DDBJ whole genome shotgun (WGS) entry which is preliminary data.</text>
</comment>
<dbReference type="Proteomes" id="UP000620124">
    <property type="component" value="Unassembled WGS sequence"/>
</dbReference>
<dbReference type="FunFam" id="2.20.70.10:FF:000017">
    <property type="entry name" value="E3 ubiquitin-protein ligase"/>
    <property type="match status" value="1"/>
</dbReference>
<feature type="region of interest" description="Disordered" evidence="10">
    <location>
        <begin position="31"/>
        <end position="124"/>
    </location>
</feature>
<dbReference type="CDD" id="cd13532">
    <property type="entry name" value="PBP2_PDT_like"/>
    <property type="match status" value="1"/>
</dbReference>
<dbReference type="EC" id="2.3.2.26" evidence="4"/>
<keyword evidence="8 9" id="KW-0833">Ubl conjugation pathway</keyword>
<evidence type="ECO:0000259" key="14">
    <source>
        <dbReference type="PROSITE" id="PS51171"/>
    </source>
</evidence>
<dbReference type="GO" id="GO:0006511">
    <property type="term" value="P:ubiquitin-dependent protein catabolic process"/>
    <property type="evidence" value="ECO:0007669"/>
    <property type="project" value="TreeGrafter"/>
</dbReference>
<dbReference type="FunFam" id="2.60.40.150:FF:000156">
    <property type="entry name" value="E3 ubiquitin-protein ligase"/>
    <property type="match status" value="1"/>
</dbReference>
<name>A0A8H6XDH7_9AGAR</name>
<dbReference type="SUPFAM" id="SSF51045">
    <property type="entry name" value="WW domain"/>
    <property type="match status" value="3"/>
</dbReference>
<dbReference type="PROSITE" id="PS50020">
    <property type="entry name" value="WW_DOMAIN_2"/>
    <property type="match status" value="3"/>
</dbReference>
<keyword evidence="5" id="KW-0963">Cytoplasm</keyword>
<evidence type="ECO:0000256" key="4">
    <source>
        <dbReference type="ARBA" id="ARBA00012485"/>
    </source>
</evidence>
<organism evidence="15 16">
    <name type="scientific">Mycena venus</name>
    <dbReference type="NCBI Taxonomy" id="2733690"/>
    <lineage>
        <taxon>Eukaryota</taxon>
        <taxon>Fungi</taxon>
        <taxon>Dikarya</taxon>
        <taxon>Basidiomycota</taxon>
        <taxon>Agaricomycotina</taxon>
        <taxon>Agaricomycetes</taxon>
        <taxon>Agaricomycetidae</taxon>
        <taxon>Agaricales</taxon>
        <taxon>Marasmiineae</taxon>
        <taxon>Mycenaceae</taxon>
        <taxon>Mycena</taxon>
    </lineage>
</organism>
<dbReference type="FunFam" id="3.90.1750.10:FF:000005">
    <property type="entry name" value="E3 ubiquitin-protein ligase"/>
    <property type="match status" value="1"/>
</dbReference>
<evidence type="ECO:0000313" key="15">
    <source>
        <dbReference type="EMBL" id="KAF7338479.1"/>
    </source>
</evidence>
<dbReference type="CDD" id="cd08382">
    <property type="entry name" value="C2_Smurf-like"/>
    <property type="match status" value="1"/>
</dbReference>
<dbReference type="PROSITE" id="PS51171">
    <property type="entry name" value="PREPHENATE_DEHYDR_3"/>
    <property type="match status" value="1"/>
</dbReference>
<keyword evidence="6" id="KW-0808">Transferase</keyword>
<dbReference type="PANTHER" id="PTHR11254">
    <property type="entry name" value="HECT DOMAIN UBIQUITIN-PROTEIN LIGASE"/>
    <property type="match status" value="1"/>
</dbReference>
<dbReference type="InterPro" id="IPR000008">
    <property type="entry name" value="C2_dom"/>
</dbReference>
<dbReference type="GO" id="GO:0006886">
    <property type="term" value="P:intracellular protein transport"/>
    <property type="evidence" value="ECO:0007669"/>
    <property type="project" value="UniProtKB-ARBA"/>
</dbReference>
<protein>
    <recommendedName>
        <fullName evidence="4">HECT-type E3 ubiquitin transferase</fullName>
        <ecNumber evidence="4">2.3.2.26</ecNumber>
    </recommendedName>
</protein>
<dbReference type="Pfam" id="PF00632">
    <property type="entry name" value="HECT"/>
    <property type="match status" value="1"/>
</dbReference>
<feature type="compositionally biased region" description="Polar residues" evidence="10">
    <location>
        <begin position="343"/>
        <end position="364"/>
    </location>
</feature>
<dbReference type="CDD" id="cd00201">
    <property type="entry name" value="WW"/>
    <property type="match status" value="3"/>
</dbReference>
<dbReference type="FunFam" id="2.20.70.10:FF:000011">
    <property type="entry name" value="E3 ubiquitin-protein ligase"/>
    <property type="match status" value="1"/>
</dbReference>
<feature type="domain" description="Prephenate dehydratase" evidence="14">
    <location>
        <begin position="1037"/>
        <end position="1215"/>
    </location>
</feature>
<evidence type="ECO:0000256" key="8">
    <source>
        <dbReference type="ARBA" id="ARBA00022786"/>
    </source>
</evidence>
<feature type="compositionally biased region" description="Low complexity" evidence="10">
    <location>
        <begin position="365"/>
        <end position="439"/>
    </location>
</feature>
<evidence type="ECO:0000313" key="16">
    <source>
        <dbReference type="Proteomes" id="UP000620124"/>
    </source>
</evidence>
<evidence type="ECO:0000256" key="6">
    <source>
        <dbReference type="ARBA" id="ARBA00022679"/>
    </source>
</evidence>
<gene>
    <name evidence="15" type="ORF">MVEN_02073900</name>
</gene>
<dbReference type="Gene3D" id="3.40.190.10">
    <property type="entry name" value="Periplasmic binding protein-like II"/>
    <property type="match status" value="2"/>
</dbReference>
<dbReference type="PROSITE" id="PS50004">
    <property type="entry name" value="C2"/>
    <property type="match status" value="1"/>
</dbReference>
<sequence length="1312" mass="145541">MVERNEQFKASPTVKVGSGVTVINPTYEGPNPFAEFLDPKNEGVLPDPETVRRSKKRRDRAKSEAYTKTPWVLGESHTRNPRYSVPPLPPAPSMFDSDDDPFRKDPLGRSTATGNPFPMEEEERKVRRRTVGYSVDYLQNVEIPDSRLWNHVVTGVAIGAQSAYSSLFPPLTAPATMSVAPGVLRKKIRVTVVAADGLSKRDVFRLPDPFAVITVDAEQTHTTSVIKKTLNPYWNESFDITVKDSSVVAVQIFDQRKFKRRDQGFLGVVNVRVSDVLDLGLDCHEMLTLDLKKSNDNLVVHGKLIIYLSTNVNQPINNPGPSQVSGLNTAMANLGLNTSPSASTSNLALPGSSTAPLSRTTSSHAAADVTAQAPVTTVTTPVASSPEQTPAATPAAAPTQSPADSRPTSTVGSPSAAAAAQPATATPQGATTSPGTATQNAQMRNFNPNEDQYGPLPTGWERRIDPLGRTYYVDHNTRTTTWNRPSASAAVNNNAQDNETNAAREQHGRRILADDLLEASGSGSVLRNGSTSGASATGDAAAGNIATTAANNATTAGTGSLPNGWEERYTPEGRPYYVDHNTRTTTWVDPRRQTIIRVMGPGGQGSALQPQTISQLGPLPSGWEMRLTNTARVYFVDHNTKTTTWDDPRLPSTLDSNVPQYKRDFRRKLIYFRSQPAMRAQPGNCQIKIRRNHIFEDSYAEIMRQTPNDLKKRLMIKFDGEDGLDYGGLSREFFFLLSHEMFNPFYCLFEYSAHDNYTLQINPASGVNPEHLNYFKFIGRCLGLGIFHRRFLDAYFIVSFYKMILKKKVTLSDLESVDAELHRGMTWMLENDITDVIDETFTTTEERFGEMVTIELKPGGGDVPVTEENKKEYVEHVVDYRISKRVKEQFEAFMSGFSELIPQDLVTVFDERELELLIGGMSEIDVDDWTKFTDYRGYEMNDEVIQWFWNLRREPRGSLSTGFKDLQGSDGPRRFTIEKSGDPSQLPKSHTCFNRIDLPPYKDYASLEHKLTLAVEETVGFVILPHATQGMHEKHFTVAVLGPLGTYSHQAAYDRFGSTVEYRECRTITDVFNAVASKLAHAGVVPQENSIFGNVIETYDALRKQNVGFVRGEVVLEVQHCLLVRRGVKREDILCIKSHEQALGQCRGFLAQNFPSASLERVASTAAAAEAVLTSPNCAAICSKLCATVFDGLEILFEGIQDQHDNFTRFFVLTATQDSELPGPVTSQTRCLVRLFSRRDIASPITQLLAALGMTVSRLDRRPQLESPRPFQDVYFVELENEHSSASWHSDIQQAMERVRASGGEAELLGIW</sequence>
<keyword evidence="16" id="KW-1185">Reference proteome</keyword>
<dbReference type="Gene3D" id="2.20.70.10">
    <property type="match status" value="2"/>
</dbReference>
<feature type="domain" description="WW" evidence="12">
    <location>
        <begin position="559"/>
        <end position="592"/>
    </location>
</feature>
<feature type="domain" description="HECT" evidence="13">
    <location>
        <begin position="706"/>
        <end position="1024"/>
    </location>
</feature>
<dbReference type="Pfam" id="PF00397">
    <property type="entry name" value="WW"/>
    <property type="match status" value="3"/>
</dbReference>
<dbReference type="SUPFAM" id="SSF53850">
    <property type="entry name" value="Periplasmic binding protein-like II"/>
    <property type="match status" value="1"/>
</dbReference>
<comment type="catalytic activity">
    <reaction evidence="1">
        <text>S-ubiquitinyl-[E2 ubiquitin-conjugating enzyme]-L-cysteine + [acceptor protein]-L-lysine = [E2 ubiquitin-conjugating enzyme]-L-cysteine + N(6)-ubiquitinyl-[acceptor protein]-L-lysine.</text>
        <dbReference type="EC" id="2.3.2.26"/>
    </reaction>
</comment>
<feature type="domain" description="WW" evidence="12">
    <location>
        <begin position="454"/>
        <end position="487"/>
    </location>
</feature>
<dbReference type="OrthoDB" id="8068875at2759"/>
<proteinExistence type="predicted"/>
<dbReference type="GO" id="GO:0004664">
    <property type="term" value="F:prephenate dehydratase activity"/>
    <property type="evidence" value="ECO:0007669"/>
    <property type="project" value="InterPro"/>
</dbReference>
<evidence type="ECO:0000256" key="2">
    <source>
        <dbReference type="ARBA" id="ARBA00004496"/>
    </source>
</evidence>
<dbReference type="Pfam" id="PF00800">
    <property type="entry name" value="PDT"/>
    <property type="match status" value="1"/>
</dbReference>
<evidence type="ECO:0000259" key="13">
    <source>
        <dbReference type="PROSITE" id="PS50237"/>
    </source>
</evidence>
<evidence type="ECO:0000256" key="9">
    <source>
        <dbReference type="PROSITE-ProRule" id="PRU00104"/>
    </source>
</evidence>
<keyword evidence="7" id="KW-0677">Repeat</keyword>
<dbReference type="InterPro" id="IPR050409">
    <property type="entry name" value="E3_ubiq-protein_ligase"/>
</dbReference>
<dbReference type="Gene3D" id="3.90.1750.10">
    <property type="entry name" value="Hect, E3 ligase catalytic domains"/>
    <property type="match status" value="1"/>
</dbReference>
<dbReference type="GO" id="GO:0007034">
    <property type="term" value="P:vacuolar transport"/>
    <property type="evidence" value="ECO:0007669"/>
    <property type="project" value="UniProtKB-ARBA"/>
</dbReference>
<dbReference type="PROSITE" id="PS50237">
    <property type="entry name" value="HECT"/>
    <property type="match status" value="1"/>
</dbReference>
<accession>A0A8H6XDH7</accession>
<dbReference type="GO" id="GO:0005737">
    <property type="term" value="C:cytoplasm"/>
    <property type="evidence" value="ECO:0007669"/>
    <property type="project" value="UniProtKB-SubCell"/>
</dbReference>
<evidence type="ECO:0000259" key="11">
    <source>
        <dbReference type="PROSITE" id="PS50004"/>
    </source>
</evidence>
<evidence type="ECO:0000256" key="1">
    <source>
        <dbReference type="ARBA" id="ARBA00000885"/>
    </source>
</evidence>